<reference evidence="3 4" key="1">
    <citation type="submission" date="2023-11" db="EMBL/GenBank/DDBJ databases">
        <title>Draft genome of Azohydromonas lata strain H1 (DSM1123), a polyhydroxyalkanoate producer.</title>
        <authorList>
            <person name="Traversa D."/>
            <person name="D'Addabbo P."/>
            <person name="Pazzani C."/>
            <person name="Manzari C."/>
            <person name="Chiara M."/>
            <person name="Scrascia M."/>
        </authorList>
    </citation>
    <scope>NUCLEOTIDE SEQUENCE [LARGE SCALE GENOMIC DNA]</scope>
    <source>
        <strain evidence="3 4">H1</strain>
    </source>
</reference>
<gene>
    <name evidence="3" type="ORF">SM757_26195</name>
</gene>
<feature type="transmembrane region" description="Helical" evidence="2">
    <location>
        <begin position="307"/>
        <end position="330"/>
    </location>
</feature>
<evidence type="ECO:0000256" key="2">
    <source>
        <dbReference type="SAM" id="Phobius"/>
    </source>
</evidence>
<feature type="transmembrane region" description="Helical" evidence="2">
    <location>
        <begin position="607"/>
        <end position="628"/>
    </location>
</feature>
<feature type="transmembrane region" description="Helical" evidence="2">
    <location>
        <begin position="147"/>
        <end position="165"/>
    </location>
</feature>
<evidence type="ECO:0000313" key="4">
    <source>
        <dbReference type="Proteomes" id="UP001293718"/>
    </source>
</evidence>
<feature type="transmembrane region" description="Helical" evidence="2">
    <location>
        <begin position="579"/>
        <end position="601"/>
    </location>
</feature>
<name>A0ABU5IME5_9BURK</name>
<dbReference type="Proteomes" id="UP001293718">
    <property type="component" value="Unassembled WGS sequence"/>
</dbReference>
<organism evidence="3 4">
    <name type="scientific">Azohydromonas lata</name>
    <dbReference type="NCBI Taxonomy" id="45677"/>
    <lineage>
        <taxon>Bacteria</taxon>
        <taxon>Pseudomonadati</taxon>
        <taxon>Pseudomonadota</taxon>
        <taxon>Betaproteobacteria</taxon>
        <taxon>Burkholderiales</taxon>
        <taxon>Sphaerotilaceae</taxon>
        <taxon>Azohydromonas</taxon>
    </lineage>
</organism>
<evidence type="ECO:0000256" key="1">
    <source>
        <dbReference type="SAM" id="MobiDB-lite"/>
    </source>
</evidence>
<feature type="region of interest" description="Disordered" evidence="1">
    <location>
        <begin position="1"/>
        <end position="36"/>
    </location>
</feature>
<feature type="transmembrane region" description="Helical" evidence="2">
    <location>
        <begin position="545"/>
        <end position="567"/>
    </location>
</feature>
<feature type="transmembrane region" description="Helical" evidence="2">
    <location>
        <begin position="177"/>
        <end position="197"/>
    </location>
</feature>
<dbReference type="RefSeq" id="WP_322467642.1">
    <property type="nucleotide sequence ID" value="NZ_JAXOJX010000057.1"/>
</dbReference>
<feature type="transmembrane region" description="Helical" evidence="2">
    <location>
        <begin position="43"/>
        <end position="64"/>
    </location>
</feature>
<keyword evidence="2" id="KW-0472">Membrane</keyword>
<accession>A0ABU5IME5</accession>
<keyword evidence="2" id="KW-1133">Transmembrane helix</keyword>
<sequence>MADAKPLAPRRAGKPSPRPAGQAQAGATPAPAPARAPRWSPGLGFFATATALALSALGLLGAVLDVAGGWGVEDFLGWTGTAEDGPLELLLRLWEQSGRTPAAWLYLGLDSVLLVPLYGGLLLALALHQAQALGADKAARRAQRERVALSVLVPPALALVLVDLLENALGLARVGELGPWLALGCTALGAAALYAGATRRQPGLRLVRQDIWVTLGLAAAALLLMGFGSPSCTPPGQPRGPWLAQLGCGAHASKAWLVGVVVLLHAATALAWLMGVTLPAEVPAAQRTQRAQLRAAVVDIVLRSRGVLLALAALAALLLGTGVAGDALYATAVSPFRASHAGLAERLLRTLGMVGGFALTGLALWLLVHACWLWTRAACQLRRPHGPVPAAPGGTPPGQGVARIWARMLGLAPALLMAAAAAQTVRETVRLQTLGATAPWPVPVVLLVLFGLAALALGGGFLLRRHLVAEVLCYDAFTWPALAARAGVVAAPDAPALLAPKYRFCNLLPPQALAPLLLGLLLGCRVLDLLPGPSNAGPLDVLPSLALPAALLTLALWLCVLGALSLFELASARPWSGVLLLALLGLAWAGWSANAAVWPAVDPEGAAAAGGLRMLGFTALLGGVLLLAHTLAPVSYTH</sequence>
<dbReference type="EMBL" id="JAXOJX010000057">
    <property type="protein sequence ID" value="MDZ5460076.1"/>
    <property type="molecule type" value="Genomic_DNA"/>
</dbReference>
<feature type="transmembrane region" description="Helical" evidence="2">
    <location>
        <begin position="512"/>
        <end position="530"/>
    </location>
</feature>
<keyword evidence="2" id="KW-0812">Transmembrane</keyword>
<feature type="compositionally biased region" description="Low complexity" evidence="1">
    <location>
        <begin position="19"/>
        <end position="36"/>
    </location>
</feature>
<feature type="transmembrane region" description="Helical" evidence="2">
    <location>
        <begin position="350"/>
        <end position="374"/>
    </location>
</feature>
<protein>
    <submittedName>
        <fullName evidence="3">Uncharacterized protein</fullName>
    </submittedName>
</protein>
<comment type="caution">
    <text evidence="3">The sequence shown here is derived from an EMBL/GenBank/DDBJ whole genome shotgun (WGS) entry which is preliminary data.</text>
</comment>
<feature type="transmembrane region" description="Helical" evidence="2">
    <location>
        <begin position="442"/>
        <end position="463"/>
    </location>
</feature>
<proteinExistence type="predicted"/>
<keyword evidence="4" id="KW-1185">Reference proteome</keyword>
<evidence type="ECO:0000313" key="3">
    <source>
        <dbReference type="EMBL" id="MDZ5460076.1"/>
    </source>
</evidence>
<feature type="transmembrane region" description="Helical" evidence="2">
    <location>
        <begin position="404"/>
        <end position="422"/>
    </location>
</feature>
<feature type="transmembrane region" description="Helical" evidence="2">
    <location>
        <begin position="255"/>
        <end position="280"/>
    </location>
</feature>
<feature type="non-terminal residue" evidence="3">
    <location>
        <position position="638"/>
    </location>
</feature>
<feature type="transmembrane region" description="Helical" evidence="2">
    <location>
        <begin position="209"/>
        <end position="228"/>
    </location>
</feature>
<feature type="transmembrane region" description="Helical" evidence="2">
    <location>
        <begin position="103"/>
        <end position="127"/>
    </location>
</feature>